<gene>
    <name evidence="1" type="ORF">DVH24_019884</name>
</gene>
<proteinExistence type="predicted"/>
<dbReference type="AlphaFoldDB" id="A0A498I056"/>
<comment type="caution">
    <text evidence="1">The sequence shown here is derived from an EMBL/GenBank/DDBJ whole genome shotgun (WGS) entry which is preliminary data.</text>
</comment>
<keyword evidence="2" id="KW-1185">Reference proteome</keyword>
<dbReference type="Proteomes" id="UP000290289">
    <property type="component" value="Chromosome 14"/>
</dbReference>
<dbReference type="EMBL" id="RDQH01000340">
    <property type="protein sequence ID" value="RXH76996.1"/>
    <property type="molecule type" value="Genomic_DNA"/>
</dbReference>
<accession>A0A498I056</accession>
<reference evidence="1 2" key="1">
    <citation type="submission" date="2018-10" db="EMBL/GenBank/DDBJ databases">
        <title>A high-quality apple genome assembly.</title>
        <authorList>
            <person name="Hu J."/>
        </authorList>
    </citation>
    <scope>NUCLEOTIDE SEQUENCE [LARGE SCALE GENOMIC DNA]</scope>
    <source>
        <strain evidence="2">cv. HFTH1</strain>
        <tissue evidence="1">Young leaf</tissue>
    </source>
</reference>
<evidence type="ECO:0000313" key="1">
    <source>
        <dbReference type="EMBL" id="RXH76996.1"/>
    </source>
</evidence>
<organism evidence="1 2">
    <name type="scientific">Malus domestica</name>
    <name type="common">Apple</name>
    <name type="synonym">Pyrus malus</name>
    <dbReference type="NCBI Taxonomy" id="3750"/>
    <lineage>
        <taxon>Eukaryota</taxon>
        <taxon>Viridiplantae</taxon>
        <taxon>Streptophyta</taxon>
        <taxon>Embryophyta</taxon>
        <taxon>Tracheophyta</taxon>
        <taxon>Spermatophyta</taxon>
        <taxon>Magnoliopsida</taxon>
        <taxon>eudicotyledons</taxon>
        <taxon>Gunneridae</taxon>
        <taxon>Pentapetalae</taxon>
        <taxon>rosids</taxon>
        <taxon>fabids</taxon>
        <taxon>Rosales</taxon>
        <taxon>Rosaceae</taxon>
        <taxon>Amygdaloideae</taxon>
        <taxon>Maleae</taxon>
        <taxon>Malus</taxon>
    </lineage>
</organism>
<evidence type="ECO:0000313" key="2">
    <source>
        <dbReference type="Proteomes" id="UP000290289"/>
    </source>
</evidence>
<sequence length="69" mass="7753">MAAVADWDEESLLIASRVVDDTAEKDFKHMRRSVLDSNSKTPPTNSSRRVGVGIAKIEGDLRLWMVNEH</sequence>
<protein>
    <submittedName>
        <fullName evidence="1">Uncharacterized protein</fullName>
    </submittedName>
</protein>
<name>A0A498I056_MALDO</name>